<accession>A0ABQ0GFN4</accession>
<dbReference type="PANTHER" id="PTHR33112:SF12">
    <property type="entry name" value="HETEROKARYON INCOMPATIBILITY DOMAIN-CONTAINING PROTEIN"/>
    <property type="match status" value="1"/>
</dbReference>
<sequence length="850" mass="94879">MAPTGKDVTHPLKPGSMAPQPSLLPVPSNAVLPGDKLCAVCSPLNLTARRFIVFPTDSDFMQWTQPFTKNVVLQPVPQMRKNTNCPLCRLLLVSLSGGIDEVPDVDRRGRKLQVAISWGTTGRTPNRDQSWASLSEVRVLNPSLVLDGGKFPDLPVKGVLFPQITLLANDLPPDAPPTALPFLPRPVRHDAIDFDLVRRWLSICEARHGAVCSSAHTMQIMDWTSPALAVPDFRCVDLEQNCLVRLRDVAETGCGERALRYAALSYVWGRADSDEAFFKTLTANVEERSVPHFFARNENHARIPRTIRDAMAVTRKLGLRYIWVDSLCIVQDGSGERWLEAIRKMDNVYGAAHVVICAADSHDAFAGIAGVETGRGPWGDVRNIEQIGEGFRLAFMYAKQPLSADRAYDTRGWTYQEKHFASRTLMLANGTASFQCRSGLTFTESEFEDTSVITKVPESCFAGTDNDIGEIEGLIQNYSDRQFTVESDVFRAFAGVGRQVRRQLQCDVCHGLPTAFFDWFLLWQPMVDAKDGPPLRRRPVAPSWSWAGWRGGVFPRTWDWYTRDMQVVRRGIRKRTWIIWHQRLAHTSTECVPLGRGKDGAGEKKSRNFYGGRHRKDQRFPGIDCRVTDPTPRTLTHTDSLPQYTQDLISEYPGSGFLQFWTISAVFELRFVGAGDDGVYGKPVKPPNRTGIPSTSSSSNSSELADVANNDDEDGSLAGLPSLESLLGGGEDGDLVDFDMDKQPGVKLIIGGKDGQAVGRIYVPQWWEGLVNFDSSGPHEYEFIVLCEARDQRAEDSRRADDDEGWRYRVMLVESKCDGQYFERVAIGSVGRDDLGKAVRPLQWKEFVLG</sequence>
<evidence type="ECO:0000259" key="2">
    <source>
        <dbReference type="Pfam" id="PF06985"/>
    </source>
</evidence>
<dbReference type="PANTHER" id="PTHR33112">
    <property type="entry name" value="DOMAIN PROTEIN, PUTATIVE-RELATED"/>
    <property type="match status" value="1"/>
</dbReference>
<protein>
    <recommendedName>
        <fullName evidence="2">Heterokaryon incompatibility domain-containing protein</fullName>
    </recommendedName>
</protein>
<feature type="region of interest" description="Disordered" evidence="1">
    <location>
        <begin position="1"/>
        <end position="21"/>
    </location>
</feature>
<dbReference type="Proteomes" id="UP001628179">
    <property type="component" value="Unassembled WGS sequence"/>
</dbReference>
<name>A0ABQ0GFN4_9PEZI</name>
<evidence type="ECO:0000313" key="4">
    <source>
        <dbReference type="Proteomes" id="UP001628179"/>
    </source>
</evidence>
<comment type="caution">
    <text evidence="3">The sequence shown here is derived from an EMBL/GenBank/DDBJ whole genome shotgun (WGS) entry which is preliminary data.</text>
</comment>
<feature type="domain" description="Heterokaryon incompatibility" evidence="2">
    <location>
        <begin position="261"/>
        <end position="417"/>
    </location>
</feature>
<evidence type="ECO:0000256" key="1">
    <source>
        <dbReference type="SAM" id="MobiDB-lite"/>
    </source>
</evidence>
<keyword evidence="4" id="KW-1185">Reference proteome</keyword>
<dbReference type="RefSeq" id="XP_070918302.1">
    <property type="nucleotide sequence ID" value="XM_071062201.1"/>
</dbReference>
<dbReference type="InterPro" id="IPR010730">
    <property type="entry name" value="HET"/>
</dbReference>
<dbReference type="Pfam" id="PF06985">
    <property type="entry name" value="HET"/>
    <property type="match status" value="1"/>
</dbReference>
<dbReference type="GeneID" id="98177524"/>
<dbReference type="EMBL" id="BAAFSV010000003">
    <property type="protein sequence ID" value="GAB1316571.1"/>
    <property type="molecule type" value="Genomic_DNA"/>
</dbReference>
<proteinExistence type="predicted"/>
<organism evidence="3 4">
    <name type="scientific">Madurella fahalii</name>
    <dbReference type="NCBI Taxonomy" id="1157608"/>
    <lineage>
        <taxon>Eukaryota</taxon>
        <taxon>Fungi</taxon>
        <taxon>Dikarya</taxon>
        <taxon>Ascomycota</taxon>
        <taxon>Pezizomycotina</taxon>
        <taxon>Sordariomycetes</taxon>
        <taxon>Sordariomycetidae</taxon>
        <taxon>Sordariales</taxon>
        <taxon>Sordariales incertae sedis</taxon>
        <taxon>Madurella</taxon>
    </lineage>
</organism>
<reference evidence="3 4" key="1">
    <citation type="submission" date="2024-09" db="EMBL/GenBank/DDBJ databases">
        <title>Itraconazole resistance in Madurella fahalii resulting from another homologue of gene encoding cytochrome P450 14-alpha sterol demethylase (CYP51).</title>
        <authorList>
            <person name="Yoshioka I."/>
            <person name="Fahal A.H."/>
            <person name="Kaneko S."/>
            <person name="Yaguchi T."/>
        </authorList>
    </citation>
    <scope>NUCLEOTIDE SEQUENCE [LARGE SCALE GENOMIC DNA]</scope>
    <source>
        <strain evidence="3 4">IFM 68171</strain>
    </source>
</reference>
<gene>
    <name evidence="3" type="ORF">MFIFM68171_06781</name>
</gene>
<evidence type="ECO:0000313" key="3">
    <source>
        <dbReference type="EMBL" id="GAB1316571.1"/>
    </source>
</evidence>
<feature type="region of interest" description="Disordered" evidence="1">
    <location>
        <begin position="678"/>
        <end position="723"/>
    </location>
</feature>